<dbReference type="Proteomes" id="UP000294498">
    <property type="component" value="Unassembled WGS sequence"/>
</dbReference>
<dbReference type="Gene3D" id="2.115.10.20">
    <property type="entry name" value="Glycosyl hydrolase domain, family 43"/>
    <property type="match status" value="1"/>
</dbReference>
<dbReference type="Pfam" id="PF21467">
    <property type="entry name" value="BetaGal_gal-bd"/>
    <property type="match status" value="1"/>
</dbReference>
<feature type="domain" description="Right handed beta helix" evidence="7">
    <location>
        <begin position="173"/>
        <end position="316"/>
    </location>
</feature>
<protein>
    <submittedName>
        <fullName evidence="10">Beta-galactosidase GanA</fullName>
    </submittedName>
</protein>
<comment type="similarity">
    <text evidence="1 5">Belongs to the glycosyl hydrolase 35 family.</text>
</comment>
<dbReference type="GO" id="GO:0004553">
    <property type="term" value="F:hydrolase activity, hydrolyzing O-glycosyl compounds"/>
    <property type="evidence" value="ECO:0007669"/>
    <property type="project" value="InterPro"/>
</dbReference>
<dbReference type="Pfam" id="PF13229">
    <property type="entry name" value="Beta_helix"/>
    <property type="match status" value="1"/>
</dbReference>
<dbReference type="SUPFAM" id="SSF75005">
    <property type="entry name" value="Arabinanase/levansucrase/invertase"/>
    <property type="match status" value="1"/>
</dbReference>
<feature type="domain" description="Glycoside hydrolase 35 catalytic" evidence="6">
    <location>
        <begin position="524"/>
        <end position="838"/>
    </location>
</feature>
<evidence type="ECO:0000259" key="8">
    <source>
        <dbReference type="Pfam" id="PF21317"/>
    </source>
</evidence>
<dbReference type="InterPro" id="IPR017853">
    <property type="entry name" value="GH"/>
</dbReference>
<feature type="domain" description="Beta-galactosidase 1-like first all-beta" evidence="8">
    <location>
        <begin position="881"/>
        <end position="990"/>
    </location>
</feature>
<dbReference type="InterPro" id="IPR001944">
    <property type="entry name" value="Glycoside_Hdrlase_35"/>
</dbReference>
<dbReference type="Gene3D" id="2.60.120.260">
    <property type="entry name" value="Galactose-binding domain-like"/>
    <property type="match status" value="2"/>
</dbReference>
<dbReference type="InterPro" id="IPR008979">
    <property type="entry name" value="Galactose-bd-like_sf"/>
</dbReference>
<evidence type="ECO:0000259" key="6">
    <source>
        <dbReference type="Pfam" id="PF01301"/>
    </source>
</evidence>
<evidence type="ECO:0000256" key="3">
    <source>
        <dbReference type="ARBA" id="ARBA00022801"/>
    </source>
</evidence>
<dbReference type="Gene3D" id="3.20.20.80">
    <property type="entry name" value="Glycosidases"/>
    <property type="match status" value="1"/>
</dbReference>
<keyword evidence="4" id="KW-0326">Glycosidase</keyword>
<dbReference type="Gene3D" id="2.160.20.10">
    <property type="entry name" value="Single-stranded right-handed beta-helix, Pectin lyase-like"/>
    <property type="match status" value="1"/>
</dbReference>
<dbReference type="OrthoDB" id="3333873at2"/>
<gene>
    <name evidence="10" type="ORF">EDB95_3090</name>
</gene>
<dbReference type="InterPro" id="IPR006626">
    <property type="entry name" value="PbH1"/>
</dbReference>
<dbReference type="SUPFAM" id="SSF49785">
    <property type="entry name" value="Galactose-binding domain-like"/>
    <property type="match status" value="1"/>
</dbReference>
<organism evidence="10 11">
    <name type="scientific">Dinghuibacter silviterrae</name>
    <dbReference type="NCBI Taxonomy" id="1539049"/>
    <lineage>
        <taxon>Bacteria</taxon>
        <taxon>Pseudomonadati</taxon>
        <taxon>Bacteroidota</taxon>
        <taxon>Chitinophagia</taxon>
        <taxon>Chitinophagales</taxon>
        <taxon>Chitinophagaceae</taxon>
        <taxon>Dinghuibacter</taxon>
    </lineage>
</organism>
<dbReference type="Pfam" id="PF04616">
    <property type="entry name" value="Glyco_hydro_43"/>
    <property type="match status" value="1"/>
</dbReference>
<dbReference type="EMBL" id="SODV01000001">
    <property type="protein sequence ID" value="TDX02042.1"/>
    <property type="molecule type" value="Genomic_DNA"/>
</dbReference>
<dbReference type="GO" id="GO:0005975">
    <property type="term" value="P:carbohydrate metabolic process"/>
    <property type="evidence" value="ECO:0007669"/>
    <property type="project" value="InterPro"/>
</dbReference>
<evidence type="ECO:0000313" key="11">
    <source>
        <dbReference type="Proteomes" id="UP000294498"/>
    </source>
</evidence>
<dbReference type="InterPro" id="IPR023296">
    <property type="entry name" value="Glyco_hydro_beta-prop_sf"/>
</dbReference>
<dbReference type="SUPFAM" id="SSF51126">
    <property type="entry name" value="Pectin lyase-like"/>
    <property type="match status" value="1"/>
</dbReference>
<dbReference type="RefSeq" id="WP_133994670.1">
    <property type="nucleotide sequence ID" value="NZ_SODV01000001.1"/>
</dbReference>
<dbReference type="InterPro" id="IPR012334">
    <property type="entry name" value="Pectin_lyas_fold"/>
</dbReference>
<comment type="similarity">
    <text evidence="2">Belongs to the glycosyl hydrolase 43 family.</text>
</comment>
<dbReference type="SUPFAM" id="SSF51445">
    <property type="entry name" value="(Trans)glycosidases"/>
    <property type="match status" value="1"/>
</dbReference>
<dbReference type="InterPro" id="IPR039448">
    <property type="entry name" value="Beta_helix"/>
</dbReference>
<evidence type="ECO:0000256" key="1">
    <source>
        <dbReference type="ARBA" id="ARBA00009809"/>
    </source>
</evidence>
<sequence length="1420" mass="155344">MKHLLLSLIGFVPSMIFAQRKAYYVDALWGDDRLSGTSPAAAWRTLEKANAHVFLPGETLLLRAGRRFEGQLVVHDVTGVSVGRYGVGDKPRIEGGGRFSSAVFVSNSSSVVLSDLDVSNYGGSRAPHRFGVEVSLSSFGVARDIRLLHLDVHDVNGSLVKKEGGGAGISCDAGTGSCFDSLLIEHCTVRRCERNGIILGGSSNRTAWFPSTHVRIAYNLIEEVPGDGIVPIGCDGALVEHNIMRGSTRLLPDGESAAGIWPWSCDNTVIQYNEVSGHKAPWDGQGFDADWNCRNTIIQYNYSHDNEGGFLLVCNDGSASSGWSAGNRGTIVRYNVSVNDGLRTTGVHAGFSPLVHFAGPTSGACVYNNVFYVPRRGAAGPAQGTAGSAQGAAGARPDSTLVAFSDWHGYADSTFFRYNDFVVDSGVGKFSLGRATNVVFEHNLYHGVFVDRPADAGAILSAPGFRAPVGPGVEGLSAMEGFRLRADAAHPEVGAFPRGVAAAGAPRAATAITGRHHFALGDSTFLLDGKPFQMISGEMHYTRVPREAWRARMRAAKAMGLNTIGTYVFWNAQEPEKGHFDFSGNNDIAAYVRMAREEGLWVVLRPSPYVCAEWEFGGYPYWLQKEKGLVVRSTNQRYLEEYRKYIMAIGRQLAPLQVNHGGNILMVQIENEYGSYGSDKAYLDTNRRLFREAGFDGLLYTCDPAPDVEKGHLSPLLPAVNGMDDTTRVKALIRANHDGKGPYYIAEWYPAWFDWWGASHHTVPAADYAPSLDAVLSAGISINMYMFHGGTTRGFMNGANYKGSTPYQPETSSYDYDAPLDEAGNPTAKYMAFRSVIQRHVSSPLPPVPAIKPAVALPVVRLTARESLFAHLPAPVIHQTPLTFEDLNQAYGFVLYRTILPGTATGLLTVGGLRDYALVFLNGRRIGTLDRRLDQDSLLIAAQAADTLDILVENLGRINFGPYLLQNEKGITGRVTLDGSELRGWRMYRLPFDHAPNVSAASIVPAASLPAPGAPAAAPVEAAPVANRAAPALNGDAPVLSAGTFHLEKPADTYLDMSAWGKGCVWINGHHLGRYWYVGPQQTLYIPAEWLRKGDNKVVVFDETGVALPELATVDHPILDHLTDDSFTPGKTWTDDKGDVINAHGGGILFDKGTYYWFGEKRGGHQSQGVNVYSSKDLYHWAFEGLAVAVSPDTASDIARGCIMERPKVLYNAQTRQYVMWFHLELRDKGYAAARAAVAVSDKVTGPYHYVHSFRPNGNMSRDMTLFTDDDGSAYEVYSSRENYDMRIARLSEDYLSVTPADSLIARDHQEAPALFKRNGTYYLITSACTGWAPNKASLYTATSIFGPWTRQGNPMRGVDADRTFEGQSTYVLPVNGSYIFIADRWNPKDLKDSRYLWLPVEWKDDGPTIPWTSEWRLEP</sequence>
<dbReference type="PANTHER" id="PTHR23421">
    <property type="entry name" value="BETA-GALACTOSIDASE RELATED"/>
    <property type="match status" value="1"/>
</dbReference>
<dbReference type="PRINTS" id="PR00742">
    <property type="entry name" value="GLHYDRLASE35"/>
</dbReference>
<dbReference type="InterPro" id="IPR006710">
    <property type="entry name" value="Glyco_hydro_43"/>
</dbReference>
<dbReference type="FunFam" id="2.60.120.260:FF:000049">
    <property type="entry name" value="Beta-galactosidase"/>
    <property type="match status" value="1"/>
</dbReference>
<name>A0A4R8DUI2_9BACT</name>
<dbReference type="InterPro" id="IPR048913">
    <property type="entry name" value="BetaGal_gal-bd"/>
</dbReference>
<reference evidence="10 11" key="1">
    <citation type="submission" date="2019-03" db="EMBL/GenBank/DDBJ databases">
        <title>Genomic Encyclopedia of Type Strains, Phase IV (KMG-IV): sequencing the most valuable type-strain genomes for metagenomic binning, comparative biology and taxonomic classification.</title>
        <authorList>
            <person name="Goeker M."/>
        </authorList>
    </citation>
    <scope>NUCLEOTIDE SEQUENCE [LARGE SCALE GENOMIC DNA]</scope>
    <source>
        <strain evidence="10 11">DSM 100059</strain>
    </source>
</reference>
<dbReference type="Pfam" id="PF21317">
    <property type="entry name" value="BetaGal_ABD_1"/>
    <property type="match status" value="1"/>
</dbReference>
<keyword evidence="3" id="KW-0378">Hydrolase</keyword>
<dbReference type="SMART" id="SM00710">
    <property type="entry name" value="PbH1"/>
    <property type="match status" value="6"/>
</dbReference>
<dbReference type="InterPro" id="IPR031330">
    <property type="entry name" value="Gly_Hdrlase_35_cat"/>
</dbReference>
<evidence type="ECO:0000256" key="2">
    <source>
        <dbReference type="ARBA" id="ARBA00009865"/>
    </source>
</evidence>
<evidence type="ECO:0000259" key="9">
    <source>
        <dbReference type="Pfam" id="PF21467"/>
    </source>
</evidence>
<dbReference type="InterPro" id="IPR011050">
    <property type="entry name" value="Pectin_lyase_fold/virulence"/>
</dbReference>
<evidence type="ECO:0000256" key="5">
    <source>
        <dbReference type="RuleBase" id="RU003679"/>
    </source>
</evidence>
<evidence type="ECO:0000259" key="7">
    <source>
        <dbReference type="Pfam" id="PF13229"/>
    </source>
</evidence>
<dbReference type="InterPro" id="IPR048912">
    <property type="entry name" value="BetaGal1-like_ABD1"/>
</dbReference>
<dbReference type="CDD" id="cd18825">
    <property type="entry name" value="GH43_CtGH43-like"/>
    <property type="match status" value="1"/>
</dbReference>
<accession>A0A4R8DUI2</accession>
<feature type="domain" description="Beta-galactosidase galactose-binding" evidence="9">
    <location>
        <begin position="1041"/>
        <end position="1096"/>
    </location>
</feature>
<dbReference type="Pfam" id="PF01301">
    <property type="entry name" value="Glyco_hydro_35"/>
    <property type="match status" value="1"/>
</dbReference>
<keyword evidence="11" id="KW-1185">Reference proteome</keyword>
<evidence type="ECO:0000256" key="4">
    <source>
        <dbReference type="ARBA" id="ARBA00023295"/>
    </source>
</evidence>
<evidence type="ECO:0000313" key="10">
    <source>
        <dbReference type="EMBL" id="TDX02042.1"/>
    </source>
</evidence>
<comment type="caution">
    <text evidence="10">The sequence shown here is derived from an EMBL/GenBank/DDBJ whole genome shotgun (WGS) entry which is preliminary data.</text>
</comment>
<proteinExistence type="inferred from homology"/>